<dbReference type="Proteomes" id="UP000199391">
    <property type="component" value="Unassembled WGS sequence"/>
</dbReference>
<evidence type="ECO:0008006" key="4">
    <source>
        <dbReference type="Google" id="ProtNLM"/>
    </source>
</evidence>
<evidence type="ECO:0000256" key="1">
    <source>
        <dbReference type="SAM" id="SignalP"/>
    </source>
</evidence>
<accession>A0A1I7LC88</accession>
<dbReference type="STRING" id="1035707.SAMN05216552_102663"/>
<sequence length="215" mass="22520">MKEFITALALATSCVSVAAAPREAAPFGFKEARQQFMACLSGDGKTCEAAIEKFNALAAGHPGHPLLAAYAGAGTAILGRDAYMPWNKLKYAEDGADAVEKALAQLTPAHDEALFHGTPESVETRMLAATTLLSLPDFMNRSASGKRALEAALKSSVFGQAAPPVRARLLALAARTAKAEQRGDDEAAYLKQIVALAPQAPEAARASSRLKELGL</sequence>
<keyword evidence="3" id="KW-1185">Reference proteome</keyword>
<protein>
    <recommendedName>
        <fullName evidence="4">HEAT repeat domain-containing protein</fullName>
    </recommendedName>
</protein>
<evidence type="ECO:0000313" key="2">
    <source>
        <dbReference type="EMBL" id="SFV07166.1"/>
    </source>
</evidence>
<keyword evidence="1" id="KW-0732">Signal</keyword>
<feature type="chain" id="PRO_5011797219" description="HEAT repeat domain-containing protein" evidence="1">
    <location>
        <begin position="19"/>
        <end position="215"/>
    </location>
</feature>
<evidence type="ECO:0000313" key="3">
    <source>
        <dbReference type="Proteomes" id="UP000199391"/>
    </source>
</evidence>
<organism evidence="2 3">
    <name type="scientific">Pseudoduganella namucuonensis</name>
    <dbReference type="NCBI Taxonomy" id="1035707"/>
    <lineage>
        <taxon>Bacteria</taxon>
        <taxon>Pseudomonadati</taxon>
        <taxon>Pseudomonadota</taxon>
        <taxon>Betaproteobacteria</taxon>
        <taxon>Burkholderiales</taxon>
        <taxon>Oxalobacteraceae</taxon>
        <taxon>Telluria group</taxon>
        <taxon>Pseudoduganella</taxon>
    </lineage>
</organism>
<feature type="signal peptide" evidence="1">
    <location>
        <begin position="1"/>
        <end position="18"/>
    </location>
</feature>
<dbReference type="EMBL" id="FPBO01000026">
    <property type="protein sequence ID" value="SFV07166.1"/>
    <property type="molecule type" value="Genomic_DNA"/>
</dbReference>
<name>A0A1I7LC88_9BURK</name>
<proteinExistence type="predicted"/>
<dbReference type="RefSeq" id="WP_093558044.1">
    <property type="nucleotide sequence ID" value="NZ_FPBO01000026.1"/>
</dbReference>
<dbReference type="OrthoDB" id="5916568at2"/>
<reference evidence="3" key="1">
    <citation type="submission" date="2016-10" db="EMBL/GenBank/DDBJ databases">
        <authorList>
            <person name="Varghese N."/>
            <person name="Submissions S."/>
        </authorList>
    </citation>
    <scope>NUCLEOTIDE SEQUENCE [LARGE SCALE GENOMIC DNA]</scope>
    <source>
        <strain evidence="3">CGMCC 1.11014</strain>
    </source>
</reference>
<gene>
    <name evidence="2" type="ORF">SAMN05216552_102663</name>
</gene>
<dbReference type="AlphaFoldDB" id="A0A1I7LC88"/>